<dbReference type="AlphaFoldDB" id="A0AAD5T043"/>
<keyword evidence="4" id="KW-1185">Reference proteome</keyword>
<keyword evidence="1" id="KW-0560">Oxidoreductase</keyword>
<dbReference type="PRINTS" id="PR00069">
    <property type="entry name" value="ALDKETRDTASE"/>
</dbReference>
<accession>A0AAD5T043</accession>
<dbReference type="SUPFAM" id="SSF51430">
    <property type="entry name" value="NAD(P)-linked oxidoreductase"/>
    <property type="match status" value="1"/>
</dbReference>
<reference evidence="3" key="1">
    <citation type="submission" date="2020-05" db="EMBL/GenBank/DDBJ databases">
        <title>Phylogenomic resolution of chytrid fungi.</title>
        <authorList>
            <person name="Stajich J.E."/>
            <person name="Amses K."/>
            <person name="Simmons R."/>
            <person name="Seto K."/>
            <person name="Myers J."/>
            <person name="Bonds A."/>
            <person name="Quandt C.A."/>
            <person name="Barry K."/>
            <person name="Liu P."/>
            <person name="Grigoriev I."/>
            <person name="Longcore J.E."/>
            <person name="James T.Y."/>
        </authorList>
    </citation>
    <scope>NUCLEOTIDE SEQUENCE</scope>
    <source>
        <strain evidence="3">JEL0513</strain>
    </source>
</reference>
<dbReference type="GO" id="GO:0005737">
    <property type="term" value="C:cytoplasm"/>
    <property type="evidence" value="ECO:0007669"/>
    <property type="project" value="TreeGrafter"/>
</dbReference>
<dbReference type="PANTHER" id="PTHR43625:SF40">
    <property type="entry name" value="ALDO-KETO REDUCTASE YAKC [NADP(+)]"/>
    <property type="match status" value="1"/>
</dbReference>
<dbReference type="InterPro" id="IPR036812">
    <property type="entry name" value="NAD(P)_OxRdtase_dom_sf"/>
</dbReference>
<dbReference type="Proteomes" id="UP001211907">
    <property type="component" value="Unassembled WGS sequence"/>
</dbReference>
<name>A0AAD5T043_9FUNG</name>
<protein>
    <recommendedName>
        <fullName evidence="2">NADP-dependent oxidoreductase domain-containing protein</fullName>
    </recommendedName>
</protein>
<feature type="domain" description="NADP-dependent oxidoreductase" evidence="2">
    <location>
        <begin position="12"/>
        <end position="308"/>
    </location>
</feature>
<organism evidence="3 4">
    <name type="scientific">Physocladia obscura</name>
    <dbReference type="NCBI Taxonomy" id="109957"/>
    <lineage>
        <taxon>Eukaryota</taxon>
        <taxon>Fungi</taxon>
        <taxon>Fungi incertae sedis</taxon>
        <taxon>Chytridiomycota</taxon>
        <taxon>Chytridiomycota incertae sedis</taxon>
        <taxon>Chytridiomycetes</taxon>
        <taxon>Chytridiales</taxon>
        <taxon>Chytriomycetaceae</taxon>
        <taxon>Physocladia</taxon>
    </lineage>
</organism>
<evidence type="ECO:0000313" key="4">
    <source>
        <dbReference type="Proteomes" id="UP001211907"/>
    </source>
</evidence>
<dbReference type="InterPro" id="IPR020471">
    <property type="entry name" value="AKR"/>
</dbReference>
<dbReference type="PANTHER" id="PTHR43625">
    <property type="entry name" value="AFLATOXIN B1 ALDEHYDE REDUCTASE"/>
    <property type="match status" value="1"/>
</dbReference>
<sequence>MSKIFDEPLVSRIGFGAAGLSDYYGKVDRAESLLVLQHLADSNAPFIDTADLYGDNGHNEELIGEWLTQNKENRAKVFLCTKFGFKLSQQPLVLCSKPEYVKEACDASLKRLGVDYIDLYYQHRVDPETPIEETVTAMAELVKEGKVRYIGLSEPGAETIRRAHKVHPIAAVQVEYSPWSTDIETNGVLDVCNELGILVVAFSPIGRGFLTGKYRSIDDFEQNDVRRFLPRFQGDAFEKNLKLVDELQKIALTKGCTVTQLTLAWVCAQGPHIIPIPGTKKIARLDENLGALNVTISDAENAKIREVIRTIPIIGERHTPASLALSWK</sequence>
<dbReference type="CDD" id="cd19076">
    <property type="entry name" value="AKR_AKR13A_13D"/>
    <property type="match status" value="1"/>
</dbReference>
<gene>
    <name evidence="3" type="ORF">HK100_003345</name>
</gene>
<evidence type="ECO:0000256" key="1">
    <source>
        <dbReference type="ARBA" id="ARBA00023002"/>
    </source>
</evidence>
<dbReference type="Pfam" id="PF00248">
    <property type="entry name" value="Aldo_ket_red"/>
    <property type="match status" value="1"/>
</dbReference>
<evidence type="ECO:0000313" key="3">
    <source>
        <dbReference type="EMBL" id="KAJ3109111.1"/>
    </source>
</evidence>
<evidence type="ECO:0000259" key="2">
    <source>
        <dbReference type="Pfam" id="PF00248"/>
    </source>
</evidence>
<comment type="caution">
    <text evidence="3">The sequence shown here is derived from an EMBL/GenBank/DDBJ whole genome shotgun (WGS) entry which is preliminary data.</text>
</comment>
<dbReference type="InterPro" id="IPR050791">
    <property type="entry name" value="Aldo-Keto_reductase"/>
</dbReference>
<dbReference type="InterPro" id="IPR023210">
    <property type="entry name" value="NADP_OxRdtase_dom"/>
</dbReference>
<dbReference type="GO" id="GO:0016491">
    <property type="term" value="F:oxidoreductase activity"/>
    <property type="evidence" value="ECO:0007669"/>
    <property type="project" value="UniProtKB-KW"/>
</dbReference>
<dbReference type="EMBL" id="JADGJH010001828">
    <property type="protein sequence ID" value="KAJ3109111.1"/>
    <property type="molecule type" value="Genomic_DNA"/>
</dbReference>
<dbReference type="Gene3D" id="3.20.20.100">
    <property type="entry name" value="NADP-dependent oxidoreductase domain"/>
    <property type="match status" value="1"/>
</dbReference>
<proteinExistence type="predicted"/>